<keyword evidence="3" id="KW-1185">Reference proteome</keyword>
<name>A0A2T9ZJE5_9FUNG</name>
<feature type="compositionally biased region" description="Polar residues" evidence="1">
    <location>
        <begin position="66"/>
        <end position="77"/>
    </location>
</feature>
<feature type="compositionally biased region" description="Polar residues" evidence="1">
    <location>
        <begin position="118"/>
        <end position="141"/>
    </location>
</feature>
<comment type="caution">
    <text evidence="2">The sequence shown here is derived from an EMBL/GenBank/DDBJ whole genome shotgun (WGS) entry which is preliminary data.</text>
</comment>
<dbReference type="EMBL" id="MBFS01000087">
    <property type="protein sequence ID" value="PVV04719.1"/>
    <property type="molecule type" value="Genomic_DNA"/>
</dbReference>
<feature type="region of interest" description="Disordered" evidence="1">
    <location>
        <begin position="63"/>
        <end position="191"/>
    </location>
</feature>
<feature type="compositionally biased region" description="Basic and acidic residues" evidence="1">
    <location>
        <begin position="143"/>
        <end position="173"/>
    </location>
</feature>
<feature type="compositionally biased region" description="Polar residues" evidence="1">
    <location>
        <begin position="176"/>
        <end position="191"/>
    </location>
</feature>
<dbReference type="Proteomes" id="UP000245609">
    <property type="component" value="Unassembled WGS sequence"/>
</dbReference>
<evidence type="ECO:0000313" key="2">
    <source>
        <dbReference type="EMBL" id="PVV04719.1"/>
    </source>
</evidence>
<evidence type="ECO:0000313" key="3">
    <source>
        <dbReference type="Proteomes" id="UP000245609"/>
    </source>
</evidence>
<dbReference type="AlphaFoldDB" id="A0A2T9ZJE5"/>
<gene>
    <name evidence="2" type="ORF">BB560_000769</name>
</gene>
<dbReference type="STRING" id="133381.A0A2T9ZJE5"/>
<feature type="compositionally biased region" description="Polar residues" evidence="1">
    <location>
        <begin position="85"/>
        <end position="94"/>
    </location>
</feature>
<feature type="compositionally biased region" description="Polar residues" evidence="1">
    <location>
        <begin position="35"/>
        <end position="50"/>
    </location>
</feature>
<protein>
    <submittedName>
        <fullName evidence="2">Uncharacterized protein</fullName>
    </submittedName>
</protein>
<proteinExistence type="predicted"/>
<reference evidence="2 3" key="1">
    <citation type="journal article" date="2018" name="MBio">
        <title>Comparative Genomics Reveals the Core Gene Toolbox for the Fungus-Insect Symbiosis.</title>
        <authorList>
            <person name="Wang Y."/>
            <person name="Stata M."/>
            <person name="Wang W."/>
            <person name="Stajich J.E."/>
            <person name="White M.M."/>
            <person name="Moncalvo J.M."/>
        </authorList>
    </citation>
    <scope>NUCLEOTIDE SEQUENCE [LARGE SCALE GENOMIC DNA]</scope>
    <source>
        <strain evidence="2 3">SC-DP-2</strain>
    </source>
</reference>
<accession>A0A2T9ZJE5</accession>
<evidence type="ECO:0000256" key="1">
    <source>
        <dbReference type="SAM" id="MobiDB-lite"/>
    </source>
</evidence>
<organism evidence="2 3">
    <name type="scientific">Smittium megazygosporum</name>
    <dbReference type="NCBI Taxonomy" id="133381"/>
    <lineage>
        <taxon>Eukaryota</taxon>
        <taxon>Fungi</taxon>
        <taxon>Fungi incertae sedis</taxon>
        <taxon>Zoopagomycota</taxon>
        <taxon>Kickxellomycotina</taxon>
        <taxon>Harpellomycetes</taxon>
        <taxon>Harpellales</taxon>
        <taxon>Legeriomycetaceae</taxon>
        <taxon>Smittium</taxon>
    </lineage>
</organism>
<feature type="region of interest" description="Disordered" evidence="1">
    <location>
        <begin position="35"/>
        <end position="54"/>
    </location>
</feature>
<sequence length="191" mass="21317">MSMNPSNMMAGFGYGMMNNYGYMMNPSMMGSADYQNPQAGAGNPSQTSPATAGYSAYGYTGFDGVSPNQQNTDQLGSYNEGAGFGQQSLNSNPSLDALKDREHNLQSPNVHADARGSKPQNWNSSNRYDNNGYRSRGKNTNDNSERSRDRRDRRDQSKDSSRRDRSGERDRAGRSYNRQQYNRSYGNNTYS</sequence>